<dbReference type="SUPFAM" id="SSF56112">
    <property type="entry name" value="Protein kinase-like (PK-like)"/>
    <property type="match status" value="1"/>
</dbReference>
<feature type="region of interest" description="Disordered" evidence="10">
    <location>
        <begin position="311"/>
        <end position="340"/>
    </location>
</feature>
<feature type="region of interest" description="Disordered" evidence="10">
    <location>
        <begin position="376"/>
        <end position="413"/>
    </location>
</feature>
<dbReference type="InterPro" id="IPR000719">
    <property type="entry name" value="Prot_kinase_dom"/>
</dbReference>
<keyword evidence="2" id="KW-0723">Serine/threonine-protein kinase</keyword>
<evidence type="ECO:0000313" key="14">
    <source>
        <dbReference type="EMBL" id="PEN15852.1"/>
    </source>
</evidence>
<dbReference type="InterPro" id="IPR011009">
    <property type="entry name" value="Kinase-like_dom_sf"/>
</dbReference>
<dbReference type="PANTHER" id="PTHR43289">
    <property type="entry name" value="MITOGEN-ACTIVATED PROTEIN KINASE KINASE KINASE 20-RELATED"/>
    <property type="match status" value="1"/>
</dbReference>
<keyword evidence="3" id="KW-0808">Transferase</keyword>
<sequence length="574" mass="60369">MRPSADITLGGRYTLTERIAIGGMGEVWKARDKVLGRTVAVKILKEEYTGDPGFLERFRAEARHTALLNHPGVANMFDYGEEDNSAYLVMELVPGEPLSSIIERDGTLPPDRILNFIAQTARALAAAHAQGLVHRDVKPGNLMITPDDRVKVTDFGIARLANQVPLTATGQVMGTAQYLAPEQATGQPATPSSDMYSLGIIGYECLVGHRPFTGESQIAIALAQVNDPPPPLPESIPAPARALIMCLLAKDPAERPKDATALASAIDAIRRRDIPAAIKAVPTLEAFLPENLDTAQTSLIAEPISASAAPKFGSGSRFTPGPSTAPIPEPGSKAAAARTSQQGPKKRSWVWIVAIVAALVLILGILWAVWAANSRATPTPNTTSSATPSSAEGTVTVATPSEESSVASSTQKQKINLQARSYEGRPLQDVVNDLKNLGLSPRTESVESEEPANTVLSISPAGSVDEGSTITVRYSSGSRGATLPNVDGKNYEEASRTITSLGVDVNLHFEHSDTAQPGTVLRTSPSSGTKVSVPSKVEMYVANESSGTRTDSDSSPSAATPSGASTSSSPRTGR</sequence>
<keyword evidence="11" id="KW-1133">Transmembrane helix</keyword>
<dbReference type="PANTHER" id="PTHR43289:SF6">
    <property type="entry name" value="SERINE_THREONINE-PROTEIN KINASE NEKL-3"/>
    <property type="match status" value="1"/>
</dbReference>
<dbReference type="PROSITE" id="PS50011">
    <property type="entry name" value="PROTEIN_KINASE_DOM"/>
    <property type="match status" value="1"/>
</dbReference>
<dbReference type="InterPro" id="IPR008271">
    <property type="entry name" value="Ser/Thr_kinase_AS"/>
</dbReference>
<evidence type="ECO:0000256" key="4">
    <source>
        <dbReference type="ARBA" id="ARBA00022737"/>
    </source>
</evidence>
<dbReference type="SMART" id="SM00220">
    <property type="entry name" value="S_TKc"/>
    <property type="match status" value="1"/>
</dbReference>
<dbReference type="GO" id="GO:0004674">
    <property type="term" value="F:protein serine/threonine kinase activity"/>
    <property type="evidence" value="ECO:0007669"/>
    <property type="project" value="UniProtKB-KW"/>
</dbReference>
<dbReference type="GO" id="GO:0045717">
    <property type="term" value="P:negative regulation of fatty acid biosynthetic process"/>
    <property type="evidence" value="ECO:0007669"/>
    <property type="project" value="UniProtKB-ARBA"/>
</dbReference>
<accession>A0A2A8D4G3</accession>
<dbReference type="EC" id="2.7.11.1" evidence="1"/>
<gene>
    <name evidence="14" type="ORF">CRM92_07035</name>
</gene>
<dbReference type="CDD" id="cd14014">
    <property type="entry name" value="STKc_PknB_like"/>
    <property type="match status" value="1"/>
</dbReference>
<evidence type="ECO:0000256" key="7">
    <source>
        <dbReference type="ARBA" id="ARBA00022840"/>
    </source>
</evidence>
<evidence type="ECO:0000256" key="11">
    <source>
        <dbReference type="SAM" id="Phobius"/>
    </source>
</evidence>
<keyword evidence="15" id="KW-1185">Reference proteome</keyword>
<name>A0A2A8D4G3_9MICC</name>
<dbReference type="Proteomes" id="UP000219947">
    <property type="component" value="Unassembled WGS sequence"/>
</dbReference>
<dbReference type="FunFam" id="1.10.510.10:FF:000021">
    <property type="entry name" value="Serine/threonine protein kinase"/>
    <property type="match status" value="1"/>
</dbReference>
<feature type="transmembrane region" description="Helical" evidence="11">
    <location>
        <begin position="348"/>
        <end position="370"/>
    </location>
</feature>
<evidence type="ECO:0000256" key="8">
    <source>
        <dbReference type="ARBA" id="ARBA00047899"/>
    </source>
</evidence>
<dbReference type="PROSITE" id="PS00108">
    <property type="entry name" value="PROTEIN_KINASE_ST"/>
    <property type="match status" value="1"/>
</dbReference>
<evidence type="ECO:0000256" key="1">
    <source>
        <dbReference type="ARBA" id="ARBA00012513"/>
    </source>
</evidence>
<evidence type="ECO:0000256" key="5">
    <source>
        <dbReference type="ARBA" id="ARBA00022741"/>
    </source>
</evidence>
<evidence type="ECO:0000256" key="10">
    <source>
        <dbReference type="SAM" id="MobiDB-lite"/>
    </source>
</evidence>
<evidence type="ECO:0000259" key="13">
    <source>
        <dbReference type="PROSITE" id="PS51178"/>
    </source>
</evidence>
<dbReference type="PROSITE" id="PS51178">
    <property type="entry name" value="PASTA"/>
    <property type="match status" value="2"/>
</dbReference>
<reference evidence="14" key="1">
    <citation type="submission" date="2017-10" db="EMBL/GenBank/DDBJ databases">
        <title>Kefir isolates.</title>
        <authorList>
            <person name="Kim Y."/>
            <person name="Blasche S."/>
        </authorList>
    </citation>
    <scope>NUCLEOTIDE SEQUENCE [LARGE SCALE GENOMIC DNA]</scope>
    <source>
        <strain evidence="14">OG2-2</strain>
    </source>
</reference>
<keyword evidence="7" id="KW-0067">ATP-binding</keyword>
<dbReference type="Pfam" id="PF03793">
    <property type="entry name" value="PASTA"/>
    <property type="match status" value="2"/>
</dbReference>
<feature type="domain" description="PASTA" evidence="13">
    <location>
        <begin position="411"/>
        <end position="476"/>
    </location>
</feature>
<keyword evidence="6 14" id="KW-0418">Kinase</keyword>
<evidence type="ECO:0000256" key="9">
    <source>
        <dbReference type="ARBA" id="ARBA00048679"/>
    </source>
</evidence>
<dbReference type="FunFam" id="3.30.200.20:FF:000035">
    <property type="entry name" value="Serine/threonine protein kinase Stk1"/>
    <property type="match status" value="1"/>
</dbReference>
<feature type="compositionally biased region" description="Low complexity" evidence="10">
    <location>
        <begin position="376"/>
        <end position="391"/>
    </location>
</feature>
<evidence type="ECO:0000256" key="6">
    <source>
        <dbReference type="ARBA" id="ARBA00022777"/>
    </source>
</evidence>
<dbReference type="EMBL" id="PDEV01000003">
    <property type="protein sequence ID" value="PEN15852.1"/>
    <property type="molecule type" value="Genomic_DNA"/>
</dbReference>
<keyword evidence="11" id="KW-0472">Membrane</keyword>
<dbReference type="InterPro" id="IPR005543">
    <property type="entry name" value="PASTA_dom"/>
</dbReference>
<evidence type="ECO:0000313" key="15">
    <source>
        <dbReference type="Proteomes" id="UP000219947"/>
    </source>
</evidence>
<dbReference type="Gene3D" id="3.30.10.20">
    <property type="match status" value="2"/>
</dbReference>
<feature type="compositionally biased region" description="Polar residues" evidence="10">
    <location>
        <begin position="516"/>
        <end position="532"/>
    </location>
</feature>
<dbReference type="SMART" id="SM00740">
    <property type="entry name" value="PASTA"/>
    <property type="match status" value="2"/>
</dbReference>
<dbReference type="AlphaFoldDB" id="A0A2A8D4G3"/>
<comment type="catalytic activity">
    <reaction evidence="8">
        <text>L-threonyl-[protein] + ATP = O-phospho-L-threonyl-[protein] + ADP + H(+)</text>
        <dbReference type="Rhea" id="RHEA:46608"/>
        <dbReference type="Rhea" id="RHEA-COMP:11060"/>
        <dbReference type="Rhea" id="RHEA-COMP:11605"/>
        <dbReference type="ChEBI" id="CHEBI:15378"/>
        <dbReference type="ChEBI" id="CHEBI:30013"/>
        <dbReference type="ChEBI" id="CHEBI:30616"/>
        <dbReference type="ChEBI" id="CHEBI:61977"/>
        <dbReference type="ChEBI" id="CHEBI:456216"/>
        <dbReference type="EC" id="2.7.11.1"/>
    </reaction>
</comment>
<feature type="domain" description="Protein kinase" evidence="12">
    <location>
        <begin position="13"/>
        <end position="269"/>
    </location>
</feature>
<proteinExistence type="predicted"/>
<feature type="compositionally biased region" description="Polar residues" evidence="10">
    <location>
        <begin position="392"/>
        <end position="413"/>
    </location>
</feature>
<dbReference type="Gene3D" id="3.30.200.20">
    <property type="entry name" value="Phosphorylase Kinase, domain 1"/>
    <property type="match status" value="1"/>
</dbReference>
<evidence type="ECO:0000259" key="12">
    <source>
        <dbReference type="PROSITE" id="PS50011"/>
    </source>
</evidence>
<keyword evidence="5" id="KW-0547">Nucleotide-binding</keyword>
<comment type="caution">
    <text evidence="14">The sequence shown here is derived from an EMBL/GenBank/DDBJ whole genome shotgun (WGS) entry which is preliminary data.</text>
</comment>
<feature type="compositionally biased region" description="Low complexity" evidence="10">
    <location>
        <begin position="553"/>
        <end position="574"/>
    </location>
</feature>
<dbReference type="Gene3D" id="1.10.510.10">
    <property type="entry name" value="Transferase(Phosphotransferase) domain 1"/>
    <property type="match status" value="1"/>
</dbReference>
<dbReference type="Pfam" id="PF00069">
    <property type="entry name" value="Pkinase"/>
    <property type="match status" value="1"/>
</dbReference>
<keyword evidence="4" id="KW-0677">Repeat</keyword>
<protein>
    <recommendedName>
        <fullName evidence="1">non-specific serine/threonine protein kinase</fullName>
        <ecNumber evidence="1">2.7.11.1</ecNumber>
    </recommendedName>
</protein>
<feature type="domain" description="PASTA" evidence="13">
    <location>
        <begin position="477"/>
        <end position="543"/>
    </location>
</feature>
<dbReference type="GO" id="GO:0005524">
    <property type="term" value="F:ATP binding"/>
    <property type="evidence" value="ECO:0007669"/>
    <property type="project" value="UniProtKB-KW"/>
</dbReference>
<comment type="catalytic activity">
    <reaction evidence="9">
        <text>L-seryl-[protein] + ATP = O-phospho-L-seryl-[protein] + ADP + H(+)</text>
        <dbReference type="Rhea" id="RHEA:17989"/>
        <dbReference type="Rhea" id="RHEA-COMP:9863"/>
        <dbReference type="Rhea" id="RHEA-COMP:11604"/>
        <dbReference type="ChEBI" id="CHEBI:15378"/>
        <dbReference type="ChEBI" id="CHEBI:29999"/>
        <dbReference type="ChEBI" id="CHEBI:30616"/>
        <dbReference type="ChEBI" id="CHEBI:83421"/>
        <dbReference type="ChEBI" id="CHEBI:456216"/>
        <dbReference type="EC" id="2.7.11.1"/>
    </reaction>
</comment>
<evidence type="ECO:0000256" key="3">
    <source>
        <dbReference type="ARBA" id="ARBA00022679"/>
    </source>
</evidence>
<feature type="region of interest" description="Disordered" evidence="10">
    <location>
        <begin position="516"/>
        <end position="574"/>
    </location>
</feature>
<keyword evidence="11" id="KW-0812">Transmembrane</keyword>
<evidence type="ECO:0000256" key="2">
    <source>
        <dbReference type="ARBA" id="ARBA00022527"/>
    </source>
</evidence>
<dbReference type="RefSeq" id="WP_098042752.1">
    <property type="nucleotide sequence ID" value="NZ_CAURLQ010000025.1"/>
</dbReference>
<dbReference type="CDD" id="cd06577">
    <property type="entry name" value="PASTA_pknB"/>
    <property type="match status" value="2"/>
</dbReference>
<organism evidence="14 15">
    <name type="scientific">Rothia dentocariosa</name>
    <dbReference type="NCBI Taxonomy" id="2047"/>
    <lineage>
        <taxon>Bacteria</taxon>
        <taxon>Bacillati</taxon>
        <taxon>Actinomycetota</taxon>
        <taxon>Actinomycetes</taxon>
        <taxon>Micrococcales</taxon>
        <taxon>Micrococcaceae</taxon>
        <taxon>Rothia</taxon>
    </lineage>
</organism>